<reference evidence="2" key="1">
    <citation type="submission" date="2022-11" db="UniProtKB">
        <authorList>
            <consortium name="WormBaseParasite"/>
        </authorList>
    </citation>
    <scope>IDENTIFICATION</scope>
</reference>
<accession>A0A914QQT2</accession>
<dbReference type="Proteomes" id="UP000887578">
    <property type="component" value="Unplaced"/>
</dbReference>
<organism evidence="1 2">
    <name type="scientific">Panagrolaimus davidi</name>
    <dbReference type="NCBI Taxonomy" id="227884"/>
    <lineage>
        <taxon>Eukaryota</taxon>
        <taxon>Metazoa</taxon>
        <taxon>Ecdysozoa</taxon>
        <taxon>Nematoda</taxon>
        <taxon>Chromadorea</taxon>
        <taxon>Rhabditida</taxon>
        <taxon>Tylenchina</taxon>
        <taxon>Panagrolaimomorpha</taxon>
        <taxon>Panagrolaimoidea</taxon>
        <taxon>Panagrolaimidae</taxon>
        <taxon>Panagrolaimus</taxon>
    </lineage>
</organism>
<dbReference type="WBParaSite" id="PDA_v2.g6113.t1">
    <property type="protein sequence ID" value="PDA_v2.g6113.t1"/>
    <property type="gene ID" value="PDA_v2.g6113"/>
</dbReference>
<evidence type="ECO:0000313" key="2">
    <source>
        <dbReference type="WBParaSite" id="PDA_v2.g6113.t1"/>
    </source>
</evidence>
<keyword evidence="1" id="KW-1185">Reference proteome</keyword>
<proteinExistence type="predicted"/>
<sequence>MVTLNRDILEEIVSQFNIETIPNEEEAVKALQTFMRSGKESYEAALRYFSHVDTVVIGDKQIEIFVKRHVVSEPDEYNLYKFPYDFDLLNDILGVLEDTNKNLEIEAYPESSAGRKALARLTQKPIHDFTKLIVESMPNLKKLDTDFSACPKRPMFTWKKVYKQMKKLNSEMFQHIPIQVKGAMRFFVNDFPQSFKMAVKSIPKTDLGIDVDLVERKLLKKFDIHDGLYFEFVLQFCEKNDSEDGSADAIDPDSY</sequence>
<dbReference type="AlphaFoldDB" id="A0A914QQT2"/>
<protein>
    <submittedName>
        <fullName evidence="2">Uncharacterized protein</fullName>
    </submittedName>
</protein>
<evidence type="ECO:0000313" key="1">
    <source>
        <dbReference type="Proteomes" id="UP000887578"/>
    </source>
</evidence>
<name>A0A914QQT2_9BILA</name>